<name>A0A7C9F6Z3_9BACT</name>
<dbReference type="Pfam" id="PF12704">
    <property type="entry name" value="MacB_PCD"/>
    <property type="match status" value="2"/>
</dbReference>
<reference evidence="9 10" key="1">
    <citation type="submission" date="2019-10" db="EMBL/GenBank/DDBJ databases">
        <title>Draft Genome Sequence of Cytophagaceae sp. SJW1-29.</title>
        <authorList>
            <person name="Choi A."/>
        </authorList>
    </citation>
    <scope>NUCLEOTIDE SEQUENCE [LARGE SCALE GENOMIC DNA]</scope>
    <source>
        <strain evidence="9 10">SJW1-29</strain>
    </source>
</reference>
<dbReference type="InterPro" id="IPR050250">
    <property type="entry name" value="Macrolide_Exporter_MacB"/>
</dbReference>
<dbReference type="PANTHER" id="PTHR30572">
    <property type="entry name" value="MEMBRANE COMPONENT OF TRANSPORTER-RELATED"/>
    <property type="match status" value="1"/>
</dbReference>
<feature type="transmembrane region" description="Helical" evidence="6">
    <location>
        <begin position="745"/>
        <end position="765"/>
    </location>
</feature>
<evidence type="ECO:0000259" key="8">
    <source>
        <dbReference type="Pfam" id="PF12704"/>
    </source>
</evidence>
<dbReference type="RefSeq" id="WP_152761296.1">
    <property type="nucleotide sequence ID" value="NZ_WHLY01000002.1"/>
</dbReference>
<keyword evidence="4 6" id="KW-1133">Transmembrane helix</keyword>
<evidence type="ECO:0000313" key="9">
    <source>
        <dbReference type="EMBL" id="MPR34786.1"/>
    </source>
</evidence>
<evidence type="ECO:0000256" key="5">
    <source>
        <dbReference type="ARBA" id="ARBA00023136"/>
    </source>
</evidence>
<gene>
    <name evidence="9" type="ORF">GBK04_15845</name>
</gene>
<dbReference type="EMBL" id="WHLY01000002">
    <property type="protein sequence ID" value="MPR34786.1"/>
    <property type="molecule type" value="Genomic_DNA"/>
</dbReference>
<evidence type="ECO:0000256" key="2">
    <source>
        <dbReference type="ARBA" id="ARBA00022475"/>
    </source>
</evidence>
<sequence length="784" mass="87670">MFANSLKIAFRSLWKNKGYTFLNTAGLALGMACSILAALWTYDELTYDQFHENYKTIYQVGRNSERDGTIVTNKNTPYPLAEGLKQTYPDIARASRVTHPAERLLAAADKKIYQDVLLVDPDFLKMFTFSLSQGTPATALSDPRSIVLSQKTATSLFGEENPLGKIVSFNNLIDVKVTGVLADMPANSTLKFDCVLPYSLYPIMDDFYKTLDDNWGNNVVRTFIELKPKVTAERVVAKIAPFLTANDETVKQTLMLHAMPDWRLRDKFENGKITGGMIDYVRIFLWVAGFVLLIACINFMNLSTARSEKRAREVGVRKAVGSSRGRLVARFLGESNLLAFLGFALAVLLVVLLLPWFNQLTDKEISLPYTQPVAWLIGLGITLLTGMAAGLYPALYLSSFQPVRALKNVIQIGKSAGVPRKVMVGLQFTISILLIISVLVIGRQLRYTKDRTVGYDRSNLIMAEFPDQLRQKEEVLRNELLNSGFVSSVTGTLAPMTEIWNTNGVRYDGDKNTTLVTVSSDYDYVETFGIKLKSGRSFSRDFATDSSAVLLNESAVKAMNLSEPLGVNIEHWGKTYHVIGVIDDVLMDSPYENVRPTGVFFDQKHLYTLNIRFREGVNTREALAGTKAIYEKLAPAYPFAHKFVDEEYDRKFASEERIGNLINAFALLTIFISCLGLFGLAAYTAERRTKEIGVRKVLGADVSSIVLMLSKEYVYLIGIASLLAAPVAWYFLHDWLQNYAYRIEIPWWIFILSGVLALAVALLTVSFQSVRAALMNPVKSLRSE</sequence>
<dbReference type="Proteomes" id="UP000479293">
    <property type="component" value="Unassembled WGS sequence"/>
</dbReference>
<feature type="transmembrane region" description="Helical" evidence="6">
    <location>
        <begin position="337"/>
        <end position="357"/>
    </location>
</feature>
<accession>A0A7C9F6Z3</accession>
<comment type="caution">
    <text evidence="9">The sequence shown here is derived from an EMBL/GenBank/DDBJ whole genome shotgun (WGS) entry which is preliminary data.</text>
</comment>
<keyword evidence="5 6" id="KW-0472">Membrane</keyword>
<feature type="domain" description="ABC3 transporter permease C-terminal" evidence="7">
    <location>
        <begin position="664"/>
        <end position="777"/>
    </location>
</feature>
<keyword evidence="2" id="KW-1003">Cell membrane</keyword>
<dbReference type="PROSITE" id="PS51257">
    <property type="entry name" value="PROKAR_LIPOPROTEIN"/>
    <property type="match status" value="1"/>
</dbReference>
<feature type="domain" description="MacB-like periplasmic core" evidence="8">
    <location>
        <begin position="20"/>
        <end position="240"/>
    </location>
</feature>
<dbReference type="AlphaFoldDB" id="A0A7C9F6Z3"/>
<feature type="transmembrane region" description="Helical" evidence="6">
    <location>
        <begin position="661"/>
        <end position="685"/>
    </location>
</feature>
<dbReference type="Pfam" id="PF02687">
    <property type="entry name" value="FtsX"/>
    <property type="match status" value="2"/>
</dbReference>
<feature type="transmembrane region" description="Helical" evidence="6">
    <location>
        <begin position="21"/>
        <end position="42"/>
    </location>
</feature>
<protein>
    <submittedName>
        <fullName evidence="9">FtsX-like permease family protein</fullName>
    </submittedName>
</protein>
<evidence type="ECO:0000256" key="6">
    <source>
        <dbReference type="SAM" id="Phobius"/>
    </source>
</evidence>
<evidence type="ECO:0000256" key="3">
    <source>
        <dbReference type="ARBA" id="ARBA00022692"/>
    </source>
</evidence>
<organism evidence="9 10">
    <name type="scientific">Salmonirosea aquatica</name>
    <dbReference type="NCBI Taxonomy" id="2654236"/>
    <lineage>
        <taxon>Bacteria</taxon>
        <taxon>Pseudomonadati</taxon>
        <taxon>Bacteroidota</taxon>
        <taxon>Cytophagia</taxon>
        <taxon>Cytophagales</taxon>
        <taxon>Spirosomataceae</taxon>
        <taxon>Salmonirosea</taxon>
    </lineage>
</organism>
<feature type="transmembrane region" description="Helical" evidence="6">
    <location>
        <begin position="283"/>
        <end position="302"/>
    </location>
</feature>
<feature type="transmembrane region" description="Helical" evidence="6">
    <location>
        <begin position="713"/>
        <end position="733"/>
    </location>
</feature>
<keyword evidence="3 6" id="KW-0812">Transmembrane</keyword>
<feature type="domain" description="ABC3 transporter permease C-terminal" evidence="7">
    <location>
        <begin position="287"/>
        <end position="402"/>
    </location>
</feature>
<evidence type="ECO:0000256" key="1">
    <source>
        <dbReference type="ARBA" id="ARBA00004651"/>
    </source>
</evidence>
<evidence type="ECO:0000259" key="7">
    <source>
        <dbReference type="Pfam" id="PF02687"/>
    </source>
</evidence>
<comment type="subcellular location">
    <subcellularLocation>
        <location evidence="1">Cell membrane</location>
        <topology evidence="1">Multi-pass membrane protein</topology>
    </subcellularLocation>
</comment>
<dbReference type="GO" id="GO:0022857">
    <property type="term" value="F:transmembrane transporter activity"/>
    <property type="evidence" value="ECO:0007669"/>
    <property type="project" value="TreeGrafter"/>
</dbReference>
<keyword evidence="10" id="KW-1185">Reference proteome</keyword>
<feature type="transmembrane region" description="Helical" evidence="6">
    <location>
        <begin position="373"/>
        <end position="397"/>
    </location>
</feature>
<proteinExistence type="predicted"/>
<dbReference type="GO" id="GO:0005886">
    <property type="term" value="C:plasma membrane"/>
    <property type="evidence" value="ECO:0007669"/>
    <property type="project" value="UniProtKB-SubCell"/>
</dbReference>
<feature type="transmembrane region" description="Helical" evidence="6">
    <location>
        <begin position="422"/>
        <end position="442"/>
    </location>
</feature>
<feature type="domain" description="MacB-like periplasmic core" evidence="8">
    <location>
        <begin position="429"/>
        <end position="624"/>
    </location>
</feature>
<evidence type="ECO:0000313" key="10">
    <source>
        <dbReference type="Proteomes" id="UP000479293"/>
    </source>
</evidence>
<dbReference type="InterPro" id="IPR003838">
    <property type="entry name" value="ABC3_permease_C"/>
</dbReference>
<dbReference type="PANTHER" id="PTHR30572:SF18">
    <property type="entry name" value="ABC-TYPE MACROLIDE FAMILY EXPORT SYSTEM PERMEASE COMPONENT 2"/>
    <property type="match status" value="1"/>
</dbReference>
<dbReference type="InterPro" id="IPR025857">
    <property type="entry name" value="MacB_PCD"/>
</dbReference>
<evidence type="ECO:0000256" key="4">
    <source>
        <dbReference type="ARBA" id="ARBA00022989"/>
    </source>
</evidence>